<feature type="domain" description="Methyl-accepting transducer" evidence="4">
    <location>
        <begin position="113"/>
        <end position="349"/>
    </location>
</feature>
<dbReference type="Proteomes" id="UP000032809">
    <property type="component" value="Chromosome I"/>
</dbReference>
<keyword evidence="3" id="KW-0175">Coiled coil</keyword>
<dbReference type="RefSeq" id="WP_045087822.1">
    <property type="nucleotide sequence ID" value="NZ_LN824141.1"/>
</dbReference>
<dbReference type="SUPFAM" id="SSF53822">
    <property type="entry name" value="Periplasmic binding protein-like I"/>
    <property type="match status" value="1"/>
</dbReference>
<keyword evidence="1 2" id="KW-0807">Transducer</keyword>
<protein>
    <submittedName>
        <fullName evidence="5">Methyl-accepting chemotaxis protein</fullName>
    </submittedName>
</protein>
<dbReference type="CDD" id="cd01536">
    <property type="entry name" value="PBP1_ABC_sugar_binding-like"/>
    <property type="match status" value="1"/>
</dbReference>
<dbReference type="EMBL" id="LN824141">
    <property type="protein sequence ID" value="CEP78349.1"/>
    <property type="molecule type" value="Genomic_DNA"/>
</dbReference>
<dbReference type="PROSITE" id="PS50111">
    <property type="entry name" value="CHEMOTAXIS_TRANSDUC_2"/>
    <property type="match status" value="1"/>
</dbReference>
<dbReference type="Gene3D" id="3.40.50.2300">
    <property type="match status" value="2"/>
</dbReference>
<accession>A0A0C7P394</accession>
<dbReference type="Pfam" id="PF00015">
    <property type="entry name" value="MCPsignal"/>
    <property type="match status" value="1"/>
</dbReference>
<dbReference type="InterPro" id="IPR028082">
    <property type="entry name" value="Peripla_BP_I"/>
</dbReference>
<feature type="coiled-coil region" evidence="3">
    <location>
        <begin position="149"/>
        <end position="183"/>
    </location>
</feature>
<reference evidence="6" key="1">
    <citation type="submission" date="2014-11" db="EMBL/GenBank/DDBJ databases">
        <authorList>
            <person name="Wibberg D."/>
        </authorList>
    </citation>
    <scope>NUCLEOTIDE SEQUENCE [LARGE SCALE GENOMIC DNA]</scope>
    <source>
        <strain evidence="6">L3</strain>
    </source>
</reference>
<dbReference type="GO" id="GO:0007165">
    <property type="term" value="P:signal transduction"/>
    <property type="evidence" value="ECO:0007669"/>
    <property type="project" value="UniProtKB-KW"/>
</dbReference>
<dbReference type="HOGENOM" id="CLU_393664_0_0_0"/>
<keyword evidence="6" id="KW-1185">Reference proteome</keyword>
<gene>
    <name evidence="5" type="primary">tar3</name>
    <name evidence="5" type="ORF">DTL3_1045</name>
</gene>
<dbReference type="PANTHER" id="PTHR32089:SF112">
    <property type="entry name" value="LYSOZYME-LIKE PROTEIN-RELATED"/>
    <property type="match status" value="1"/>
</dbReference>
<evidence type="ECO:0000313" key="6">
    <source>
        <dbReference type="Proteomes" id="UP000032809"/>
    </source>
</evidence>
<sequence>MYKKVTIFISTVLLIIAFVTIRHMTLLGSILFIVGILGNIFSIFFLDKGKEKDVDIVYTKIKNKDLLVDNIVKKLEKENEKLYYLFDEFTKVIRDFRTSIEEMTNLSKVVKQTANESSLLSQNLIDINNFIVEGAQKQAMDAENVTKDLIELSNSFDRMFNNINEIEDEINKLKEKSNKGISNISVSMKESEEMQTAFSKAIQTEQALKNSVDNAYKIISSIDSLAERINLVSLNAAIEAARAGEAGRGFSVVAQEIRDLAEQSNNLVQEIGETLKLINEKVDSTIELINHLDERANSQLEANSEVYDTFKDIYFSIADSITKLSALKDSVSELADIKDSVINSITNIASLSQEFAASTEEAQSISEMQKESNLMLFDLAQKLMKTVQEVSTGIANYNIDVQEKKVKKIGFVHLLPEDHPFITEMIRNGQKTAERYGYEFLVNCPEAGAQRFERQIEKIRELEEKGIDYLILTPADSERFVNIINNLDAKGIKTICIDSDCLNSKRLSFIGTDNYAAGIKMGEVIAKHLKNKEKGDVIISMTDRNRTNMVERLTGVEDELKKHKNLKIIAMDYGKINTTDRIKNLEELVRKYPHFDLMAGLDAHFCEMVEILKKKCNLTDKIFIGFDNIPKNIELLEKGVVDAIVAQRQELFTNIAIRKIYSYEAGNPETGVELLDTYEINKINVGALLALKKE</sequence>
<organism evidence="5 6">
    <name type="scientific">Defluviitoga tunisiensis</name>
    <dbReference type="NCBI Taxonomy" id="1006576"/>
    <lineage>
        <taxon>Bacteria</taxon>
        <taxon>Thermotogati</taxon>
        <taxon>Thermotogota</taxon>
        <taxon>Thermotogae</taxon>
        <taxon>Petrotogales</taxon>
        <taxon>Petrotogaceae</taxon>
        <taxon>Defluviitoga</taxon>
    </lineage>
</organism>
<dbReference type="GO" id="GO:0016020">
    <property type="term" value="C:membrane"/>
    <property type="evidence" value="ECO:0007669"/>
    <property type="project" value="InterPro"/>
</dbReference>
<dbReference type="PANTHER" id="PTHR32089">
    <property type="entry name" value="METHYL-ACCEPTING CHEMOTAXIS PROTEIN MCPB"/>
    <property type="match status" value="1"/>
</dbReference>
<dbReference type="SMART" id="SM00283">
    <property type="entry name" value="MA"/>
    <property type="match status" value="1"/>
</dbReference>
<dbReference type="KEGG" id="dtn:DTL3_1045"/>
<dbReference type="InterPro" id="IPR004089">
    <property type="entry name" value="MCPsignal_dom"/>
</dbReference>
<dbReference type="STRING" id="1006576.DTL3_1045"/>
<evidence type="ECO:0000259" key="4">
    <source>
        <dbReference type="PROSITE" id="PS50111"/>
    </source>
</evidence>
<evidence type="ECO:0000256" key="1">
    <source>
        <dbReference type="ARBA" id="ARBA00023224"/>
    </source>
</evidence>
<evidence type="ECO:0000256" key="3">
    <source>
        <dbReference type="SAM" id="Coils"/>
    </source>
</evidence>
<dbReference type="Pfam" id="PF13407">
    <property type="entry name" value="Peripla_BP_4"/>
    <property type="match status" value="1"/>
</dbReference>
<evidence type="ECO:0000313" key="5">
    <source>
        <dbReference type="EMBL" id="CEP78349.1"/>
    </source>
</evidence>
<dbReference type="AlphaFoldDB" id="A0A0C7P394"/>
<dbReference type="InterPro" id="IPR025997">
    <property type="entry name" value="SBP_2_dom"/>
</dbReference>
<name>A0A0C7P394_DEFTU</name>
<dbReference type="Gene3D" id="1.10.287.950">
    <property type="entry name" value="Methyl-accepting chemotaxis protein"/>
    <property type="match status" value="1"/>
</dbReference>
<proteinExistence type="predicted"/>
<dbReference type="OrthoDB" id="9814427at2"/>
<evidence type="ECO:0000256" key="2">
    <source>
        <dbReference type="PROSITE-ProRule" id="PRU00284"/>
    </source>
</evidence>
<dbReference type="SUPFAM" id="SSF58104">
    <property type="entry name" value="Methyl-accepting chemotaxis protein (MCP) signaling domain"/>
    <property type="match status" value="1"/>
</dbReference>